<feature type="transmembrane region" description="Helical" evidence="1">
    <location>
        <begin position="478"/>
        <end position="501"/>
    </location>
</feature>
<dbReference type="PANTHER" id="PTHR33116">
    <property type="entry name" value="REVERSE TRANSCRIPTASE ZINC-BINDING DOMAIN-CONTAINING PROTEIN-RELATED-RELATED"/>
    <property type="match status" value="1"/>
</dbReference>
<keyword evidence="1" id="KW-1133">Transmembrane helix</keyword>
<accession>A0A5D2DXJ7</accession>
<dbReference type="AlphaFoldDB" id="A0A5D2DXJ7"/>
<dbReference type="EMBL" id="CM017700">
    <property type="protein sequence ID" value="TYG85797.1"/>
    <property type="molecule type" value="Genomic_DNA"/>
</dbReference>
<dbReference type="Pfam" id="PF13966">
    <property type="entry name" value="zf-RVT"/>
    <property type="match status" value="1"/>
</dbReference>
<keyword evidence="4" id="KW-1185">Reference proteome</keyword>
<dbReference type="Proteomes" id="UP000323506">
    <property type="component" value="Chromosome A13"/>
</dbReference>
<keyword evidence="1" id="KW-0472">Membrane</keyword>
<dbReference type="InterPro" id="IPR026960">
    <property type="entry name" value="RVT-Znf"/>
</dbReference>
<organism evidence="3 4">
    <name type="scientific">Gossypium darwinii</name>
    <name type="common">Darwin's cotton</name>
    <name type="synonym">Gossypium barbadense var. darwinii</name>
    <dbReference type="NCBI Taxonomy" id="34276"/>
    <lineage>
        <taxon>Eukaryota</taxon>
        <taxon>Viridiplantae</taxon>
        <taxon>Streptophyta</taxon>
        <taxon>Embryophyta</taxon>
        <taxon>Tracheophyta</taxon>
        <taxon>Spermatophyta</taxon>
        <taxon>Magnoliopsida</taxon>
        <taxon>eudicotyledons</taxon>
        <taxon>Gunneridae</taxon>
        <taxon>Pentapetalae</taxon>
        <taxon>rosids</taxon>
        <taxon>malvids</taxon>
        <taxon>Malvales</taxon>
        <taxon>Malvaceae</taxon>
        <taxon>Malvoideae</taxon>
        <taxon>Gossypium</taxon>
    </lineage>
</organism>
<keyword evidence="1" id="KW-0812">Transmembrane</keyword>
<dbReference type="PANTHER" id="PTHR33116:SF75">
    <property type="entry name" value="RIBONUCLEASE H PROTEIN"/>
    <property type="match status" value="1"/>
</dbReference>
<gene>
    <name evidence="3" type="ORF">ES288_A13G084000v1</name>
</gene>
<evidence type="ECO:0000256" key="1">
    <source>
        <dbReference type="SAM" id="Phobius"/>
    </source>
</evidence>
<protein>
    <recommendedName>
        <fullName evidence="2">Reverse transcriptase zinc-binding domain-containing protein</fullName>
    </recommendedName>
</protein>
<feature type="domain" description="Reverse transcriptase zinc-binding" evidence="2">
    <location>
        <begin position="379"/>
        <end position="451"/>
    </location>
</feature>
<name>A0A5D2DXJ7_GOSDA</name>
<evidence type="ECO:0000313" key="4">
    <source>
        <dbReference type="Proteomes" id="UP000323506"/>
    </source>
</evidence>
<evidence type="ECO:0000259" key="2">
    <source>
        <dbReference type="Pfam" id="PF13966"/>
    </source>
</evidence>
<reference evidence="3 4" key="1">
    <citation type="submission" date="2019-06" db="EMBL/GenBank/DDBJ databases">
        <title>WGS assembly of Gossypium darwinii.</title>
        <authorList>
            <person name="Chen Z.J."/>
            <person name="Sreedasyam A."/>
            <person name="Ando A."/>
            <person name="Song Q."/>
            <person name="De L."/>
            <person name="Hulse-Kemp A."/>
            <person name="Ding M."/>
            <person name="Ye W."/>
            <person name="Kirkbride R."/>
            <person name="Jenkins J."/>
            <person name="Plott C."/>
            <person name="Lovell J."/>
            <person name="Lin Y.-M."/>
            <person name="Vaughn R."/>
            <person name="Liu B."/>
            <person name="Li W."/>
            <person name="Simpson S."/>
            <person name="Scheffler B."/>
            <person name="Saski C."/>
            <person name="Grover C."/>
            <person name="Hu G."/>
            <person name="Conover J."/>
            <person name="Carlson J."/>
            <person name="Shu S."/>
            <person name="Boston L."/>
            <person name="Williams M."/>
            <person name="Peterson D."/>
            <person name="Mcgee K."/>
            <person name="Jones D."/>
            <person name="Wendel J."/>
            <person name="Stelly D."/>
            <person name="Grimwood J."/>
            <person name="Schmutz J."/>
        </authorList>
    </citation>
    <scope>NUCLEOTIDE SEQUENCE [LARGE SCALE GENOMIC DNA]</scope>
    <source>
        <strain evidence="3">1808015.09</strain>
    </source>
</reference>
<evidence type="ECO:0000313" key="3">
    <source>
        <dbReference type="EMBL" id="TYG85797.1"/>
    </source>
</evidence>
<proteinExistence type="predicted"/>
<sequence>MWDFLELVLLKMGFSERWTGWMVEFNGSATNEFRLFRGLRQGDPLSPFLFIVEAEELRIIEGFKNVILGHSVSHLQSNEVVVRNTKYILCCFEIFSGLNINFQKSCLVGFSTKEEFVYRMAAVYKCKIGEFSFNYLGIPLGADRRKISSWNGIVERVEKKLVGWKSRTLSWAGRVVLINDVLSNLPIYFMSIFQAPITGSVGGRRKMARISWNQICLPKVKGGTGVVDLRVKNKSLLAKWCWRFAVDREALWRKLIAAKYGNPVQFWKCIVENAKDSTVARWTGIESFRWLDVWCRDRPLRVEFQRLFHLVLNKKGKVIDFSTSNEREVQMVSSLKEAMSCRILFPEVEDRLLWKHDNKGVFSVIKLTELLLTVGKVDMCNDFDKIWKLKVPPRVRSFLWMISIDRLPTKVFLIRRGMKLNRLRDGCPWCYSDQETAVHLFFPCNFIVSFWRKILDWWEVKWRPFQGFSDFFIFCKNVAYTGVIKSLWMISVSACWSVWLARNELVFDKKWSKMSNLVFLSKTSGVDVD</sequence>